<dbReference type="Proteomes" id="UP000824469">
    <property type="component" value="Unassembled WGS sequence"/>
</dbReference>
<dbReference type="AlphaFoldDB" id="A0AA38LLC9"/>
<name>A0AA38LLC9_TAXCH</name>
<keyword evidence="1" id="KW-0175">Coiled coil</keyword>
<feature type="coiled-coil region" evidence="1">
    <location>
        <begin position="190"/>
        <end position="238"/>
    </location>
</feature>
<comment type="caution">
    <text evidence="2">The sequence shown here is derived from an EMBL/GenBank/DDBJ whole genome shotgun (WGS) entry which is preliminary data.</text>
</comment>
<accession>A0AA38LLC9</accession>
<sequence length="263" mass="29869">ILNELEMTRTALTQAEKDVEGKKKDIEEITAAREAAREGQNAAMDQLMKRLNELEEVAGSQNAEAEGGKPQVTIHENKALYEQLQQSNVAVRELQERYADLQKRLLDFQQGDSQLKEHECVKIVALDGSNIADAYDRESLIKAIYELKFQNEYLKLQLEHFFSHITESYSTEDDSGRLKETAQEIHSDAMNQLHKNISDLCKQLEESRESQVVADDNIKQLHLAISQSQQRVQELSAQLVEGEFSLFTLAILNSASCFLKGRD</sequence>
<organism evidence="2 3">
    <name type="scientific">Taxus chinensis</name>
    <name type="common">Chinese yew</name>
    <name type="synonym">Taxus wallichiana var. chinensis</name>
    <dbReference type="NCBI Taxonomy" id="29808"/>
    <lineage>
        <taxon>Eukaryota</taxon>
        <taxon>Viridiplantae</taxon>
        <taxon>Streptophyta</taxon>
        <taxon>Embryophyta</taxon>
        <taxon>Tracheophyta</taxon>
        <taxon>Spermatophyta</taxon>
        <taxon>Pinopsida</taxon>
        <taxon>Pinidae</taxon>
        <taxon>Conifers II</taxon>
        <taxon>Cupressales</taxon>
        <taxon>Taxaceae</taxon>
        <taxon>Taxus</taxon>
    </lineage>
</organism>
<feature type="coiled-coil region" evidence="1">
    <location>
        <begin position="12"/>
        <end position="111"/>
    </location>
</feature>
<evidence type="ECO:0000256" key="1">
    <source>
        <dbReference type="SAM" id="Coils"/>
    </source>
</evidence>
<gene>
    <name evidence="2" type="ORF">KI387_000147</name>
</gene>
<dbReference type="EMBL" id="JAHRHJ020000001">
    <property type="protein sequence ID" value="KAH9328039.1"/>
    <property type="molecule type" value="Genomic_DNA"/>
</dbReference>
<reference evidence="2 3" key="1">
    <citation type="journal article" date="2021" name="Nat. Plants">
        <title>The Taxus genome provides insights into paclitaxel biosynthesis.</title>
        <authorList>
            <person name="Xiong X."/>
            <person name="Gou J."/>
            <person name="Liao Q."/>
            <person name="Li Y."/>
            <person name="Zhou Q."/>
            <person name="Bi G."/>
            <person name="Li C."/>
            <person name="Du R."/>
            <person name="Wang X."/>
            <person name="Sun T."/>
            <person name="Guo L."/>
            <person name="Liang H."/>
            <person name="Lu P."/>
            <person name="Wu Y."/>
            <person name="Zhang Z."/>
            <person name="Ro D.K."/>
            <person name="Shang Y."/>
            <person name="Huang S."/>
            <person name="Yan J."/>
        </authorList>
    </citation>
    <scope>NUCLEOTIDE SEQUENCE [LARGE SCALE GENOMIC DNA]</scope>
    <source>
        <strain evidence="2">Ta-2019</strain>
    </source>
</reference>
<keyword evidence="3" id="KW-1185">Reference proteome</keyword>
<evidence type="ECO:0000313" key="2">
    <source>
        <dbReference type="EMBL" id="KAH9328039.1"/>
    </source>
</evidence>
<protein>
    <submittedName>
        <fullName evidence="2">Uncharacterized protein</fullName>
    </submittedName>
</protein>
<proteinExistence type="predicted"/>
<feature type="non-terminal residue" evidence="2">
    <location>
        <position position="263"/>
    </location>
</feature>
<evidence type="ECO:0000313" key="3">
    <source>
        <dbReference type="Proteomes" id="UP000824469"/>
    </source>
</evidence>